<proteinExistence type="predicted"/>
<dbReference type="InterPro" id="IPR008972">
    <property type="entry name" value="Cupredoxin"/>
</dbReference>
<sequence length="120" mass="13305">MIDVMVNLLALSLMGFIVWWFWLSRPHLKQASGSAVVEVIVENGVYIPAHIEVPQGAPVRLSFERRDPSPCAEKVLFDELGVAFDLPLGEKTALVVGPLAAGEYRFSCQMQMYRGSLVVK</sequence>
<feature type="transmembrane region" description="Helical" evidence="1">
    <location>
        <begin position="6"/>
        <end position="23"/>
    </location>
</feature>
<keyword evidence="1" id="KW-0472">Membrane</keyword>
<protein>
    <recommendedName>
        <fullName evidence="2">EfeO-type cupredoxin-like domain-containing protein</fullName>
    </recommendedName>
</protein>
<keyword evidence="1" id="KW-1133">Transmembrane helix</keyword>
<gene>
    <name evidence="3" type="ORF">MNBD_GAMMA17-1763</name>
</gene>
<dbReference type="SUPFAM" id="SSF49503">
    <property type="entry name" value="Cupredoxins"/>
    <property type="match status" value="1"/>
</dbReference>
<dbReference type="Gene3D" id="2.60.40.420">
    <property type="entry name" value="Cupredoxins - blue copper proteins"/>
    <property type="match status" value="1"/>
</dbReference>
<name>A0A3B0ZUM6_9ZZZZ</name>
<evidence type="ECO:0000256" key="1">
    <source>
        <dbReference type="SAM" id="Phobius"/>
    </source>
</evidence>
<accession>A0A3B0ZUM6</accession>
<dbReference type="Pfam" id="PF13473">
    <property type="entry name" value="Cupredoxin_1"/>
    <property type="match status" value="1"/>
</dbReference>
<feature type="domain" description="EfeO-type cupredoxin-like" evidence="2">
    <location>
        <begin position="14"/>
        <end position="119"/>
    </location>
</feature>
<dbReference type="EMBL" id="UOFQ01000018">
    <property type="protein sequence ID" value="VAW85144.1"/>
    <property type="molecule type" value="Genomic_DNA"/>
</dbReference>
<keyword evidence="1" id="KW-0812">Transmembrane</keyword>
<dbReference type="InterPro" id="IPR028096">
    <property type="entry name" value="EfeO_Cupredoxin"/>
</dbReference>
<evidence type="ECO:0000259" key="2">
    <source>
        <dbReference type="Pfam" id="PF13473"/>
    </source>
</evidence>
<reference evidence="3" key="1">
    <citation type="submission" date="2018-06" db="EMBL/GenBank/DDBJ databases">
        <authorList>
            <person name="Zhirakovskaya E."/>
        </authorList>
    </citation>
    <scope>NUCLEOTIDE SEQUENCE</scope>
</reference>
<organism evidence="3">
    <name type="scientific">hydrothermal vent metagenome</name>
    <dbReference type="NCBI Taxonomy" id="652676"/>
    <lineage>
        <taxon>unclassified sequences</taxon>
        <taxon>metagenomes</taxon>
        <taxon>ecological metagenomes</taxon>
    </lineage>
</organism>
<dbReference type="AlphaFoldDB" id="A0A3B0ZUM6"/>
<evidence type="ECO:0000313" key="3">
    <source>
        <dbReference type="EMBL" id="VAW85144.1"/>
    </source>
</evidence>